<dbReference type="CDD" id="cd04301">
    <property type="entry name" value="NAT_SF"/>
    <property type="match status" value="1"/>
</dbReference>
<dbReference type="PROSITE" id="PS51186">
    <property type="entry name" value="GNAT"/>
    <property type="match status" value="1"/>
</dbReference>
<dbReference type="Pfam" id="PF13527">
    <property type="entry name" value="Acetyltransf_9"/>
    <property type="match status" value="1"/>
</dbReference>
<gene>
    <name evidence="2" type="ORF">E0485_13705</name>
</gene>
<name>A0A4R4ECE4_9BACL</name>
<dbReference type="GO" id="GO:0030649">
    <property type="term" value="P:aminoglycoside antibiotic catabolic process"/>
    <property type="evidence" value="ECO:0007669"/>
    <property type="project" value="TreeGrafter"/>
</dbReference>
<keyword evidence="2" id="KW-0808">Transferase</keyword>
<evidence type="ECO:0000313" key="2">
    <source>
        <dbReference type="EMBL" id="TCZ76640.1"/>
    </source>
</evidence>
<feature type="domain" description="N-acetyltransferase" evidence="1">
    <location>
        <begin position="2"/>
        <end position="156"/>
    </location>
</feature>
<comment type="caution">
    <text evidence="2">The sequence shown here is derived from an EMBL/GenBank/DDBJ whole genome shotgun (WGS) entry which is preliminary data.</text>
</comment>
<dbReference type="RefSeq" id="WP_132418612.1">
    <property type="nucleotide sequence ID" value="NZ_SKFG01000012.1"/>
</dbReference>
<dbReference type="SUPFAM" id="SSF55729">
    <property type="entry name" value="Acyl-CoA N-acyltransferases (Nat)"/>
    <property type="match status" value="1"/>
</dbReference>
<dbReference type="PANTHER" id="PTHR37817:SF1">
    <property type="entry name" value="N-ACETYLTRANSFERASE EIS"/>
    <property type="match status" value="1"/>
</dbReference>
<dbReference type="InterPro" id="IPR016181">
    <property type="entry name" value="Acyl_CoA_acyltransferase"/>
</dbReference>
<keyword evidence="3" id="KW-1185">Reference proteome</keyword>
<accession>A0A4R4ECE4</accession>
<evidence type="ECO:0000259" key="1">
    <source>
        <dbReference type="PROSITE" id="PS51186"/>
    </source>
</evidence>
<dbReference type="EMBL" id="SKFG01000012">
    <property type="protein sequence ID" value="TCZ76640.1"/>
    <property type="molecule type" value="Genomic_DNA"/>
</dbReference>
<evidence type="ECO:0000313" key="3">
    <source>
        <dbReference type="Proteomes" id="UP000295418"/>
    </source>
</evidence>
<reference evidence="2 3" key="1">
    <citation type="submission" date="2019-03" db="EMBL/GenBank/DDBJ databases">
        <authorList>
            <person name="Kim M.K.M."/>
        </authorList>
    </citation>
    <scope>NUCLEOTIDE SEQUENCE [LARGE SCALE GENOMIC DNA]</scope>
    <source>
        <strain evidence="2 3">18JY21-1</strain>
    </source>
</reference>
<dbReference type="AlphaFoldDB" id="A0A4R4ECE4"/>
<dbReference type="GO" id="GO:0034069">
    <property type="term" value="F:aminoglycoside N-acetyltransferase activity"/>
    <property type="evidence" value="ECO:0007669"/>
    <property type="project" value="TreeGrafter"/>
</dbReference>
<dbReference type="PANTHER" id="PTHR37817">
    <property type="entry name" value="N-ACETYLTRANSFERASE EIS"/>
    <property type="match status" value="1"/>
</dbReference>
<dbReference type="OrthoDB" id="9804948at2"/>
<dbReference type="Proteomes" id="UP000295418">
    <property type="component" value="Unassembled WGS sequence"/>
</dbReference>
<dbReference type="InterPro" id="IPR051554">
    <property type="entry name" value="Acetyltransferase_Eis"/>
</dbReference>
<dbReference type="InterPro" id="IPR000182">
    <property type="entry name" value="GNAT_dom"/>
</dbReference>
<protein>
    <submittedName>
        <fullName evidence="2">GNAT family N-acetyltransferase</fullName>
    </submittedName>
</protein>
<sequence>MEQYVKGTPADAQDIVDFADFIFSKDAAPHDFSQMLPKLYGDGADTQQYHYLVKEDGRIKAMVCVLPVHLNVAGIELKLACIGTVSVHPRARGKGYMKKLMSMAIEDIQSEGYSFSLLGGQRQRYEYFGYEPAGIKLNFTLTEDNIRHKYGGLDASGISFEPLSSNSSQFDDAHQLYEQGIVSGARSKEQFASILRSWHIKPLVILHHHKFVGYVAISKDGGNVHEIELVDPALLPIVCKALIAYKKLSVLHFTVPAYDRDKISLLGDASEFYSTSYDHNYMILDYALVIEAFMKCKARNVKLQDGRFVIGIEGSDVVEIVVQDNQVVVNKLTEGAGIQADLWLSKREAMSGIFSSLSEFANWNSLSRNTNIPQGWFPLPLYVPPVDGC</sequence>
<organism evidence="2 3">
    <name type="scientific">Paenibacillus albiflavus</name>
    <dbReference type="NCBI Taxonomy" id="2545760"/>
    <lineage>
        <taxon>Bacteria</taxon>
        <taxon>Bacillati</taxon>
        <taxon>Bacillota</taxon>
        <taxon>Bacilli</taxon>
        <taxon>Bacillales</taxon>
        <taxon>Paenibacillaceae</taxon>
        <taxon>Paenibacillus</taxon>
    </lineage>
</organism>
<dbReference type="Gene3D" id="3.40.630.30">
    <property type="match status" value="1"/>
</dbReference>
<proteinExistence type="predicted"/>